<comment type="caution">
    <text evidence="1">The sequence shown here is derived from an EMBL/GenBank/DDBJ whole genome shotgun (WGS) entry which is preliminary data.</text>
</comment>
<evidence type="ECO:0000313" key="1">
    <source>
        <dbReference type="EMBL" id="SFJ99692.1"/>
    </source>
</evidence>
<proteinExistence type="predicted"/>
<organism evidence="1 2">
    <name type="scientific">Pseudovibrio ascidiaceicola</name>
    <dbReference type="NCBI Taxonomy" id="285279"/>
    <lineage>
        <taxon>Bacteria</taxon>
        <taxon>Pseudomonadati</taxon>
        <taxon>Pseudomonadota</taxon>
        <taxon>Alphaproteobacteria</taxon>
        <taxon>Hyphomicrobiales</taxon>
        <taxon>Stappiaceae</taxon>
        <taxon>Pseudovibrio</taxon>
    </lineage>
</organism>
<dbReference type="InterPro" id="IPR027417">
    <property type="entry name" value="P-loop_NTPase"/>
</dbReference>
<dbReference type="RefSeq" id="WP_093516680.1">
    <property type="nucleotide sequence ID" value="NZ_FOSK01000001.1"/>
</dbReference>
<dbReference type="SUPFAM" id="SSF52540">
    <property type="entry name" value="P-loop containing nucleoside triphosphate hydrolases"/>
    <property type="match status" value="1"/>
</dbReference>
<dbReference type="Gene3D" id="3.40.50.300">
    <property type="entry name" value="P-loop containing nucleotide triphosphate hydrolases"/>
    <property type="match status" value="1"/>
</dbReference>
<sequence>MPCIFLNKHKLLFIHIPKTGGRYITERFKENQGLLGGVEHFGCSTHISLRKLQVHKNFLEREIQDYEAFCVVRNPWDQAVSMHKFVRTAVRRRVKDRLLGKEVKRDTSLLGDLNILRQRYLCSFDYNVKERIRYQRLKEKGTLPRQQLDWVKSDQCVKTHVLRFESFLEDIKVLPKEVANCLNGFVSKPQPYHDWFSPKLAGIIEQAYKPDIEALGYKF</sequence>
<dbReference type="EMBL" id="FOSK01000001">
    <property type="protein sequence ID" value="SFJ99692.1"/>
    <property type="molecule type" value="Genomic_DNA"/>
</dbReference>
<protein>
    <submittedName>
        <fullName evidence="1">Sulfotransferase family protein</fullName>
    </submittedName>
</protein>
<evidence type="ECO:0000313" key="2">
    <source>
        <dbReference type="Proteomes" id="UP000199598"/>
    </source>
</evidence>
<gene>
    <name evidence="1" type="ORF">SAMN04488518_101673</name>
</gene>
<accession>A0A1I3VWX7</accession>
<name>A0A1I3VWX7_9HYPH</name>
<keyword evidence="2" id="KW-1185">Reference proteome</keyword>
<reference evidence="1 2" key="1">
    <citation type="submission" date="2016-10" db="EMBL/GenBank/DDBJ databases">
        <authorList>
            <person name="Varghese N."/>
            <person name="Submissions S."/>
        </authorList>
    </citation>
    <scope>NUCLEOTIDE SEQUENCE [LARGE SCALE GENOMIC DNA]</scope>
    <source>
        <strain evidence="1 2">DSM 16392</strain>
    </source>
</reference>
<dbReference type="Proteomes" id="UP000199598">
    <property type="component" value="Unassembled WGS sequence"/>
</dbReference>